<protein>
    <submittedName>
        <fullName evidence="2">Uncharacterized protein</fullName>
    </submittedName>
</protein>
<feature type="region of interest" description="Disordered" evidence="1">
    <location>
        <begin position="1"/>
        <end position="114"/>
    </location>
</feature>
<dbReference type="AlphaFoldDB" id="A0A8S9GXT6"/>
<proteinExistence type="predicted"/>
<gene>
    <name evidence="2" type="ORF">F2Q68_00035952</name>
</gene>
<evidence type="ECO:0000313" key="3">
    <source>
        <dbReference type="Proteomes" id="UP000712281"/>
    </source>
</evidence>
<feature type="compositionally biased region" description="Low complexity" evidence="1">
    <location>
        <begin position="53"/>
        <end position="70"/>
    </location>
</feature>
<name>A0A8S9GXT6_BRACR</name>
<dbReference type="Proteomes" id="UP000712281">
    <property type="component" value="Unassembled WGS sequence"/>
</dbReference>
<accession>A0A8S9GXT6</accession>
<reference evidence="2" key="1">
    <citation type="submission" date="2019-12" db="EMBL/GenBank/DDBJ databases">
        <title>Genome sequencing and annotation of Brassica cretica.</title>
        <authorList>
            <person name="Studholme D.J."/>
            <person name="Sarris P.F."/>
        </authorList>
    </citation>
    <scope>NUCLEOTIDE SEQUENCE</scope>
    <source>
        <strain evidence="2">PFS-001/15</strain>
        <tissue evidence="2">Leaf</tissue>
    </source>
</reference>
<comment type="caution">
    <text evidence="2">The sequence shown here is derived from an EMBL/GenBank/DDBJ whole genome shotgun (WGS) entry which is preliminary data.</text>
</comment>
<dbReference type="EMBL" id="QGKW02001988">
    <property type="protein sequence ID" value="KAF2549740.1"/>
    <property type="molecule type" value="Genomic_DNA"/>
</dbReference>
<evidence type="ECO:0000256" key="1">
    <source>
        <dbReference type="SAM" id="MobiDB-lite"/>
    </source>
</evidence>
<organism evidence="2 3">
    <name type="scientific">Brassica cretica</name>
    <name type="common">Mustard</name>
    <dbReference type="NCBI Taxonomy" id="69181"/>
    <lineage>
        <taxon>Eukaryota</taxon>
        <taxon>Viridiplantae</taxon>
        <taxon>Streptophyta</taxon>
        <taxon>Embryophyta</taxon>
        <taxon>Tracheophyta</taxon>
        <taxon>Spermatophyta</taxon>
        <taxon>Magnoliopsida</taxon>
        <taxon>eudicotyledons</taxon>
        <taxon>Gunneridae</taxon>
        <taxon>Pentapetalae</taxon>
        <taxon>rosids</taxon>
        <taxon>malvids</taxon>
        <taxon>Brassicales</taxon>
        <taxon>Brassicaceae</taxon>
        <taxon>Brassiceae</taxon>
        <taxon>Brassica</taxon>
    </lineage>
</organism>
<sequence length="167" mass="18433">MFHLREEEEVSSAKRKNASPEGKRKQVWVVSRQRNTEETKVGRHPNPPDSEETPSSPSSITPPIDRTSPPANTQDPPIASISGSSTRTPFPERGEDEETGSNHGDTHTSRTQCYRGEKNGFGSWVLLFVEVCKLNGKSSSSSIWFSVVSCASSECVPEQFKELQSLP</sequence>
<feature type="compositionally biased region" description="Polar residues" evidence="1">
    <location>
        <begin position="71"/>
        <end position="88"/>
    </location>
</feature>
<evidence type="ECO:0000313" key="2">
    <source>
        <dbReference type="EMBL" id="KAF2549740.1"/>
    </source>
</evidence>